<feature type="transmembrane region" description="Helical" evidence="1">
    <location>
        <begin position="153"/>
        <end position="175"/>
    </location>
</feature>
<dbReference type="AlphaFoldDB" id="A0A563ESY1"/>
<evidence type="ECO:0000313" key="2">
    <source>
        <dbReference type="EMBL" id="TWP50776.1"/>
    </source>
</evidence>
<keyword evidence="1" id="KW-0812">Transmembrane</keyword>
<dbReference type="Proteomes" id="UP000316639">
    <property type="component" value="Unassembled WGS sequence"/>
</dbReference>
<keyword evidence="1" id="KW-1133">Transmembrane helix</keyword>
<evidence type="ECO:0000313" key="3">
    <source>
        <dbReference type="Proteomes" id="UP000316639"/>
    </source>
</evidence>
<dbReference type="OrthoDB" id="9803163at2"/>
<organism evidence="2 3">
    <name type="scientific">Lentzea tibetensis</name>
    <dbReference type="NCBI Taxonomy" id="2591470"/>
    <lineage>
        <taxon>Bacteria</taxon>
        <taxon>Bacillati</taxon>
        <taxon>Actinomycetota</taxon>
        <taxon>Actinomycetes</taxon>
        <taxon>Pseudonocardiales</taxon>
        <taxon>Pseudonocardiaceae</taxon>
        <taxon>Lentzea</taxon>
    </lineage>
</organism>
<evidence type="ECO:0000256" key="1">
    <source>
        <dbReference type="SAM" id="Phobius"/>
    </source>
</evidence>
<feature type="transmembrane region" description="Helical" evidence="1">
    <location>
        <begin position="245"/>
        <end position="263"/>
    </location>
</feature>
<feature type="transmembrane region" description="Helical" evidence="1">
    <location>
        <begin position="117"/>
        <end position="141"/>
    </location>
</feature>
<feature type="transmembrane region" description="Helical" evidence="1">
    <location>
        <begin position="220"/>
        <end position="239"/>
    </location>
</feature>
<dbReference type="RefSeq" id="WP_146353496.1">
    <property type="nucleotide sequence ID" value="NZ_VOBR01000011.1"/>
</dbReference>
<name>A0A563ESY1_9PSEU</name>
<feature type="transmembrane region" description="Helical" evidence="1">
    <location>
        <begin position="181"/>
        <end position="200"/>
    </location>
</feature>
<comment type="caution">
    <text evidence="2">The sequence shown here is derived from an EMBL/GenBank/DDBJ whole genome shotgun (WGS) entry which is preliminary data.</text>
</comment>
<feature type="transmembrane region" description="Helical" evidence="1">
    <location>
        <begin position="48"/>
        <end position="71"/>
    </location>
</feature>
<protein>
    <submittedName>
        <fullName evidence="2">Uncharacterized protein</fullName>
    </submittedName>
</protein>
<feature type="transmembrane region" description="Helical" evidence="1">
    <location>
        <begin position="80"/>
        <end position="97"/>
    </location>
</feature>
<proteinExistence type="predicted"/>
<reference evidence="2 3" key="1">
    <citation type="submission" date="2019-07" db="EMBL/GenBank/DDBJ databases">
        <title>Lentzea xizangensis sp. nov., isolated from Qinghai-Tibetan Plateau Soils.</title>
        <authorList>
            <person name="Huang J."/>
        </authorList>
    </citation>
    <scope>NUCLEOTIDE SEQUENCE [LARGE SCALE GENOMIC DNA]</scope>
    <source>
        <strain evidence="2 3">FXJ1.1311</strain>
    </source>
</reference>
<gene>
    <name evidence="2" type="ORF">FKR81_19430</name>
</gene>
<keyword evidence="1" id="KW-0472">Membrane</keyword>
<sequence length="277" mass="29887">MAQSKEDSIRQTYLGLRLAMIVLVALLFLSIVVQAVTSRCLQDSVSAYYYTPVRAVFIGTLCAIGACLIIYRGNTDRENVLLDYSGFLAFIVAFVPTEVNESCPPSYRPGAELPAAIGNNVGVAFVMGFVAAGAALLLKWLRPASDSKLSPKAKVLIGLALGLLTAGLLFFLLARDAFEDIGHGAAAIAFFVGIIAVVVLNAMRYAKDNELNWYSFKNKYFDVAVAMAVTLVVCGVAAAVGFGPWLFFLQVLLIGEFVVFWSFQTNELRGKVTGEQA</sequence>
<keyword evidence="3" id="KW-1185">Reference proteome</keyword>
<feature type="transmembrane region" description="Helical" evidence="1">
    <location>
        <begin position="12"/>
        <end position="36"/>
    </location>
</feature>
<accession>A0A563ESY1</accession>
<dbReference type="EMBL" id="VOBR01000011">
    <property type="protein sequence ID" value="TWP50776.1"/>
    <property type="molecule type" value="Genomic_DNA"/>
</dbReference>